<evidence type="ECO:0000313" key="1">
    <source>
        <dbReference type="EMBL" id="PYC77308.1"/>
    </source>
</evidence>
<proteinExistence type="predicted"/>
<evidence type="ECO:0000313" key="2">
    <source>
        <dbReference type="Proteomes" id="UP000248039"/>
    </source>
</evidence>
<name>A0A2V4NMZ3_9ACTN</name>
<dbReference type="Proteomes" id="UP000248039">
    <property type="component" value="Unassembled WGS sequence"/>
</dbReference>
<reference evidence="1 2" key="1">
    <citation type="submission" date="2018-03" db="EMBL/GenBank/DDBJ databases">
        <title>Bioinformatic expansion and discovery of thiopeptide antibiotics.</title>
        <authorList>
            <person name="Schwalen C.J."/>
            <person name="Hudson G.A."/>
            <person name="Mitchell D.A."/>
        </authorList>
    </citation>
    <scope>NUCLEOTIDE SEQUENCE [LARGE SCALE GENOMIC DNA]</scope>
    <source>
        <strain evidence="1 2">ATCC 21389</strain>
    </source>
</reference>
<comment type="caution">
    <text evidence="1">The sequence shown here is derived from an EMBL/GenBank/DDBJ whole genome shotgun (WGS) entry which is preliminary data.</text>
</comment>
<keyword evidence="2" id="KW-1185">Reference proteome</keyword>
<dbReference type="EMBL" id="PYBW01000069">
    <property type="protein sequence ID" value="PYC77308.1"/>
    <property type="molecule type" value="Genomic_DNA"/>
</dbReference>
<organism evidence="1 2">
    <name type="scientific">Streptomyces tateyamensis</name>
    <dbReference type="NCBI Taxonomy" id="565073"/>
    <lineage>
        <taxon>Bacteria</taxon>
        <taxon>Bacillati</taxon>
        <taxon>Actinomycetota</taxon>
        <taxon>Actinomycetes</taxon>
        <taxon>Kitasatosporales</taxon>
        <taxon>Streptomycetaceae</taxon>
        <taxon>Streptomyces</taxon>
    </lineage>
</organism>
<gene>
    <name evidence="1" type="ORF">C7C46_19405</name>
</gene>
<dbReference type="GO" id="GO:0003677">
    <property type="term" value="F:DNA binding"/>
    <property type="evidence" value="ECO:0007669"/>
    <property type="project" value="UniProtKB-KW"/>
</dbReference>
<keyword evidence="1" id="KW-0238">DNA-binding</keyword>
<dbReference type="AlphaFoldDB" id="A0A2V4NMZ3"/>
<feature type="non-terminal residue" evidence="1">
    <location>
        <position position="29"/>
    </location>
</feature>
<sequence length="29" mass="3297">MTVRVLLVDDQPLLRVAFTLVLDSQPDLE</sequence>
<accession>A0A2V4NMZ3</accession>
<protein>
    <submittedName>
        <fullName evidence="1">DNA-binding response regulator</fullName>
    </submittedName>
</protein>